<keyword evidence="3" id="KW-1185">Reference proteome</keyword>
<dbReference type="EMBL" id="JACJVR010000112">
    <property type="protein sequence ID" value="MBB6695133.1"/>
    <property type="molecule type" value="Genomic_DNA"/>
</dbReference>
<feature type="signal peptide" evidence="1">
    <location>
        <begin position="1"/>
        <end position="23"/>
    </location>
</feature>
<organism evidence="2 3">
    <name type="scientific">Cohnella xylanilytica</name>
    <dbReference type="NCBI Taxonomy" id="557555"/>
    <lineage>
        <taxon>Bacteria</taxon>
        <taxon>Bacillati</taxon>
        <taxon>Bacillota</taxon>
        <taxon>Bacilli</taxon>
        <taxon>Bacillales</taxon>
        <taxon>Paenibacillaceae</taxon>
        <taxon>Cohnella</taxon>
    </lineage>
</organism>
<dbReference type="Proteomes" id="UP000553776">
    <property type="component" value="Unassembled WGS sequence"/>
</dbReference>
<keyword evidence="1" id="KW-0732">Signal</keyword>
<sequence>MRRLSFLPLVACGLLLIALTACGAGQEAGPGKVGAKTAYKPKLDVKLDVEGRKATVTVNTDMAISPEHYGQARHDGEGHIHMYLDDGEKIAVKERTTAFPDLAPGKHTLKVSLHNNDHTPYDVTRTLEFEIE</sequence>
<dbReference type="PROSITE" id="PS51257">
    <property type="entry name" value="PROKAR_LIPOPROTEIN"/>
    <property type="match status" value="1"/>
</dbReference>
<evidence type="ECO:0008006" key="4">
    <source>
        <dbReference type="Google" id="ProtNLM"/>
    </source>
</evidence>
<evidence type="ECO:0000313" key="2">
    <source>
        <dbReference type="EMBL" id="MBB6695133.1"/>
    </source>
</evidence>
<accession>A0A841UA68</accession>
<proteinExistence type="predicted"/>
<protein>
    <recommendedName>
        <fullName evidence="4">DUF4399 domain-containing protein</fullName>
    </recommendedName>
</protein>
<comment type="caution">
    <text evidence="2">The sequence shown here is derived from an EMBL/GenBank/DDBJ whole genome shotgun (WGS) entry which is preliminary data.</text>
</comment>
<feature type="chain" id="PRO_5032896528" description="DUF4399 domain-containing protein" evidence="1">
    <location>
        <begin position="24"/>
        <end position="132"/>
    </location>
</feature>
<gene>
    <name evidence="2" type="ORF">H7B90_27430</name>
</gene>
<evidence type="ECO:0000256" key="1">
    <source>
        <dbReference type="SAM" id="SignalP"/>
    </source>
</evidence>
<reference evidence="2 3" key="1">
    <citation type="submission" date="2020-08" db="EMBL/GenBank/DDBJ databases">
        <title>Cohnella phylogeny.</title>
        <authorList>
            <person name="Dunlap C."/>
        </authorList>
    </citation>
    <scope>NUCLEOTIDE SEQUENCE [LARGE SCALE GENOMIC DNA]</scope>
    <source>
        <strain evidence="2 3">DSM 25239</strain>
    </source>
</reference>
<dbReference type="AlphaFoldDB" id="A0A841UA68"/>
<dbReference type="RefSeq" id="WP_185139094.1">
    <property type="nucleotide sequence ID" value="NZ_BORM01000020.1"/>
</dbReference>
<name>A0A841UA68_9BACL</name>
<evidence type="ECO:0000313" key="3">
    <source>
        <dbReference type="Proteomes" id="UP000553776"/>
    </source>
</evidence>